<accession>A0ABZ1BTL0</accession>
<dbReference type="HAMAP" id="MF_01371_B">
    <property type="entry name" value="Ribosomal_uL30_B"/>
    <property type="match status" value="1"/>
</dbReference>
<comment type="subunit">
    <text evidence="2 5">Part of the 50S ribosomal subunit.</text>
</comment>
<dbReference type="RefSeq" id="WP_324670419.1">
    <property type="nucleotide sequence ID" value="NZ_CP141614.1"/>
</dbReference>
<evidence type="ECO:0000256" key="5">
    <source>
        <dbReference type="HAMAP-Rule" id="MF_01371"/>
    </source>
</evidence>
<sequence>MASGLVRVTYRKSAIGHRRDQRATLRSLGLRRLNQSVVVPDTPVTRGMIQKVRHLVAVEPVEANDEAGEGR</sequence>
<evidence type="ECO:0000313" key="9">
    <source>
        <dbReference type="Proteomes" id="UP001333102"/>
    </source>
</evidence>
<evidence type="ECO:0000256" key="2">
    <source>
        <dbReference type="ARBA" id="ARBA00011838"/>
    </source>
</evidence>
<dbReference type="Pfam" id="PF00327">
    <property type="entry name" value="Ribosomal_L30"/>
    <property type="match status" value="1"/>
</dbReference>
<evidence type="ECO:0000256" key="3">
    <source>
        <dbReference type="ARBA" id="ARBA00022980"/>
    </source>
</evidence>
<dbReference type="InterPro" id="IPR005996">
    <property type="entry name" value="Ribosomal_uL30_bac-type"/>
</dbReference>
<protein>
    <recommendedName>
        <fullName evidence="5">Large ribosomal subunit protein uL30</fullName>
    </recommendedName>
</protein>
<evidence type="ECO:0000256" key="6">
    <source>
        <dbReference type="RuleBase" id="RU003734"/>
    </source>
</evidence>
<reference evidence="9" key="1">
    <citation type="submission" date="2023-12" db="EMBL/GenBank/DDBJ databases">
        <title>Novel isolates from deep terrestrial aquifers shed light on the physiology and ecology of the class Limnochordia.</title>
        <authorList>
            <person name="Karnachuk O.V."/>
            <person name="Lukina A.P."/>
            <person name="Avakyan M.R."/>
            <person name="Kadnikov V."/>
            <person name="Begmatov S."/>
            <person name="Beletsky A.V."/>
            <person name="Mardanov A.V."/>
            <person name="Ravin N.V."/>
        </authorList>
    </citation>
    <scope>NUCLEOTIDE SEQUENCE [LARGE SCALE GENOMIC DNA]</scope>
    <source>
        <strain evidence="9">LN</strain>
    </source>
</reference>
<dbReference type="GO" id="GO:0005840">
    <property type="term" value="C:ribosome"/>
    <property type="evidence" value="ECO:0007669"/>
    <property type="project" value="UniProtKB-KW"/>
</dbReference>
<dbReference type="NCBIfam" id="TIGR01308">
    <property type="entry name" value="rpmD_bact"/>
    <property type="match status" value="1"/>
</dbReference>
<dbReference type="InterPro" id="IPR018038">
    <property type="entry name" value="Ribosomal_uL30_CS"/>
</dbReference>
<comment type="similarity">
    <text evidence="1 5 6">Belongs to the universal ribosomal protein uL30 family.</text>
</comment>
<organism evidence="8 9">
    <name type="scientific">Geochorda subterranea</name>
    <dbReference type="NCBI Taxonomy" id="3109564"/>
    <lineage>
        <taxon>Bacteria</taxon>
        <taxon>Bacillati</taxon>
        <taxon>Bacillota</taxon>
        <taxon>Limnochordia</taxon>
        <taxon>Limnochordales</taxon>
        <taxon>Geochordaceae</taxon>
        <taxon>Geochorda</taxon>
    </lineage>
</organism>
<gene>
    <name evidence="5 8" type="primary">rpmD</name>
    <name evidence="8" type="ORF">VLY81_12030</name>
</gene>
<dbReference type="EMBL" id="CP141614">
    <property type="protein sequence ID" value="WRP15983.1"/>
    <property type="molecule type" value="Genomic_DNA"/>
</dbReference>
<evidence type="ECO:0000313" key="8">
    <source>
        <dbReference type="EMBL" id="WRP15983.1"/>
    </source>
</evidence>
<dbReference type="Proteomes" id="UP001333102">
    <property type="component" value="Chromosome"/>
</dbReference>
<keyword evidence="3 5" id="KW-0689">Ribosomal protein</keyword>
<dbReference type="SUPFAM" id="SSF55129">
    <property type="entry name" value="Ribosomal protein L30p/L7e"/>
    <property type="match status" value="1"/>
</dbReference>
<feature type="domain" description="Large ribosomal subunit protein uL30-like ferredoxin-like fold" evidence="7">
    <location>
        <begin position="6"/>
        <end position="56"/>
    </location>
</feature>
<dbReference type="InterPro" id="IPR036919">
    <property type="entry name" value="Ribo_uL30_ferredoxin-like_sf"/>
</dbReference>
<dbReference type="PANTHER" id="PTHR15892">
    <property type="entry name" value="MITOCHONDRIAL RIBOSOMAL PROTEIN L30"/>
    <property type="match status" value="1"/>
</dbReference>
<dbReference type="Gene3D" id="3.30.1390.20">
    <property type="entry name" value="Ribosomal protein L30, ferredoxin-like fold domain"/>
    <property type="match status" value="1"/>
</dbReference>
<dbReference type="CDD" id="cd01658">
    <property type="entry name" value="Ribosomal_L30"/>
    <property type="match status" value="1"/>
</dbReference>
<keyword evidence="9" id="KW-1185">Reference proteome</keyword>
<evidence type="ECO:0000256" key="1">
    <source>
        <dbReference type="ARBA" id="ARBA00007594"/>
    </source>
</evidence>
<dbReference type="PANTHER" id="PTHR15892:SF2">
    <property type="entry name" value="LARGE RIBOSOMAL SUBUNIT PROTEIN UL30M"/>
    <property type="match status" value="1"/>
</dbReference>
<dbReference type="PROSITE" id="PS00634">
    <property type="entry name" value="RIBOSOMAL_L30"/>
    <property type="match status" value="1"/>
</dbReference>
<dbReference type="InterPro" id="IPR016082">
    <property type="entry name" value="Ribosomal_uL30_ferredoxin-like"/>
</dbReference>
<keyword evidence="4 5" id="KW-0687">Ribonucleoprotein</keyword>
<evidence type="ECO:0000256" key="4">
    <source>
        <dbReference type="ARBA" id="ARBA00023274"/>
    </source>
</evidence>
<evidence type="ECO:0000259" key="7">
    <source>
        <dbReference type="Pfam" id="PF00327"/>
    </source>
</evidence>
<proteinExistence type="inferred from homology"/>
<name>A0ABZ1BTL0_9FIRM</name>